<proteinExistence type="predicted"/>
<feature type="transmembrane region" description="Helical" evidence="2">
    <location>
        <begin position="158"/>
        <end position="178"/>
    </location>
</feature>
<feature type="transmembrane region" description="Helical" evidence="2">
    <location>
        <begin position="118"/>
        <end position="137"/>
    </location>
</feature>
<dbReference type="Proteomes" id="UP000266188">
    <property type="component" value="Unassembled WGS sequence"/>
</dbReference>
<gene>
    <name evidence="3" type="ORF">PHISCL_08639</name>
</gene>
<dbReference type="PANTHER" id="PTHR37919:SF2">
    <property type="entry name" value="EXPERA DOMAIN-CONTAINING PROTEIN"/>
    <property type="match status" value="1"/>
</dbReference>
<feature type="region of interest" description="Disordered" evidence="1">
    <location>
        <begin position="1"/>
        <end position="27"/>
    </location>
</feature>
<keyword evidence="2" id="KW-0472">Membrane</keyword>
<evidence type="ECO:0008006" key="5">
    <source>
        <dbReference type="Google" id="ProtNLM"/>
    </source>
</evidence>
<feature type="transmembrane region" description="Helical" evidence="2">
    <location>
        <begin position="214"/>
        <end position="237"/>
    </location>
</feature>
<dbReference type="PANTHER" id="PTHR37919">
    <property type="entry name" value="PROTEIN CBG05606"/>
    <property type="match status" value="1"/>
</dbReference>
<keyword evidence="2" id="KW-0812">Transmembrane</keyword>
<evidence type="ECO:0000313" key="3">
    <source>
        <dbReference type="EMBL" id="RJE19026.1"/>
    </source>
</evidence>
<dbReference type="STRING" id="2070753.A0A3A2Z804"/>
<keyword evidence="4" id="KW-1185">Reference proteome</keyword>
<reference evidence="4" key="1">
    <citation type="submission" date="2017-02" db="EMBL/GenBank/DDBJ databases">
        <authorList>
            <person name="Tafer H."/>
            <person name="Lopandic K."/>
        </authorList>
    </citation>
    <scope>NUCLEOTIDE SEQUENCE [LARGE SCALE GENOMIC DNA]</scope>
    <source>
        <strain evidence="4">CBS 366.77</strain>
    </source>
</reference>
<name>A0A3A2Z804_9EURO</name>
<organism evidence="3 4">
    <name type="scientific">Aspergillus sclerotialis</name>
    <dbReference type="NCBI Taxonomy" id="2070753"/>
    <lineage>
        <taxon>Eukaryota</taxon>
        <taxon>Fungi</taxon>
        <taxon>Dikarya</taxon>
        <taxon>Ascomycota</taxon>
        <taxon>Pezizomycotina</taxon>
        <taxon>Eurotiomycetes</taxon>
        <taxon>Eurotiomycetidae</taxon>
        <taxon>Eurotiales</taxon>
        <taxon>Aspergillaceae</taxon>
        <taxon>Aspergillus</taxon>
        <taxon>Aspergillus subgen. Polypaecilum</taxon>
    </lineage>
</organism>
<accession>A0A3A2Z804</accession>
<dbReference type="EMBL" id="MVGC01000460">
    <property type="protein sequence ID" value="RJE19026.1"/>
    <property type="molecule type" value="Genomic_DNA"/>
</dbReference>
<evidence type="ECO:0000256" key="1">
    <source>
        <dbReference type="SAM" id="MobiDB-lite"/>
    </source>
</evidence>
<sequence length="249" mass="27641">MVSTRQHPRDFATPAKDLAKPSHSHTTNDGALIRKWVHTPSTAVTIWLVMSIPFVLWDAGYVLLRPHSMPGNKLHSPIWTPYALYGTIDYIYGWPAFNARNGFTAAQTIMNLVETVGYLYYLCIVYMYGASVAPTTGRPQQRKARKGFMWLLKDDKVVPGRIGAISLLVAYTASVMTVSKTALYWLNEACSGFANIGHNDPITLVLLWILPNGLWLVFPSYSIYLLGSEILVALEAAGPRPKVGRPKSS</sequence>
<comment type="caution">
    <text evidence="3">The sequence shown here is derived from an EMBL/GenBank/DDBJ whole genome shotgun (WGS) entry which is preliminary data.</text>
</comment>
<protein>
    <recommendedName>
        <fullName evidence="5">C6 transcription factor</fullName>
    </recommendedName>
</protein>
<keyword evidence="2" id="KW-1133">Transmembrane helix</keyword>
<evidence type="ECO:0000256" key="2">
    <source>
        <dbReference type="SAM" id="Phobius"/>
    </source>
</evidence>
<evidence type="ECO:0000313" key="4">
    <source>
        <dbReference type="Proteomes" id="UP000266188"/>
    </source>
</evidence>
<dbReference type="AlphaFoldDB" id="A0A3A2Z804"/>
<feature type="transmembrane region" description="Helical" evidence="2">
    <location>
        <begin position="44"/>
        <end position="64"/>
    </location>
</feature>
<dbReference type="OrthoDB" id="60858at2759"/>